<protein>
    <submittedName>
        <fullName evidence="5">Tetratricopeptide repeat protein</fullName>
    </submittedName>
</protein>
<dbReference type="SMART" id="SM00028">
    <property type="entry name" value="TPR"/>
    <property type="match status" value="3"/>
</dbReference>
<keyword evidence="2 3" id="KW-0802">TPR repeat</keyword>
<proteinExistence type="predicted"/>
<dbReference type="InterPro" id="IPR019734">
    <property type="entry name" value="TPR_rpt"/>
</dbReference>
<dbReference type="Pfam" id="PF13174">
    <property type="entry name" value="TPR_6"/>
    <property type="match status" value="1"/>
</dbReference>
<dbReference type="SUPFAM" id="SSF48452">
    <property type="entry name" value="TPR-like"/>
    <property type="match status" value="1"/>
</dbReference>
<dbReference type="InterPro" id="IPR051012">
    <property type="entry name" value="CellSynth/LPSAsmb/PSIAsmb"/>
</dbReference>
<accession>A0A7V5PP15</accession>
<dbReference type="PROSITE" id="PS50005">
    <property type="entry name" value="TPR"/>
    <property type="match status" value="3"/>
</dbReference>
<feature type="repeat" description="TPR" evidence="3">
    <location>
        <begin position="44"/>
        <end position="77"/>
    </location>
</feature>
<feature type="region of interest" description="Disordered" evidence="4">
    <location>
        <begin position="1"/>
        <end position="22"/>
    </location>
</feature>
<evidence type="ECO:0000256" key="1">
    <source>
        <dbReference type="ARBA" id="ARBA00022737"/>
    </source>
</evidence>
<evidence type="ECO:0000256" key="4">
    <source>
        <dbReference type="SAM" id="MobiDB-lite"/>
    </source>
</evidence>
<dbReference type="InterPro" id="IPR011990">
    <property type="entry name" value="TPR-like_helical_dom_sf"/>
</dbReference>
<evidence type="ECO:0000256" key="2">
    <source>
        <dbReference type="ARBA" id="ARBA00022803"/>
    </source>
</evidence>
<dbReference type="EMBL" id="DROD01000249">
    <property type="protein sequence ID" value="HHJ52277.1"/>
    <property type="molecule type" value="Genomic_DNA"/>
</dbReference>
<organism evidence="5">
    <name type="scientific">Caldithrix abyssi</name>
    <dbReference type="NCBI Taxonomy" id="187145"/>
    <lineage>
        <taxon>Bacteria</taxon>
        <taxon>Pseudomonadati</taxon>
        <taxon>Calditrichota</taxon>
        <taxon>Calditrichia</taxon>
        <taxon>Calditrichales</taxon>
        <taxon>Calditrichaceae</taxon>
        <taxon>Caldithrix</taxon>
    </lineage>
</organism>
<evidence type="ECO:0000256" key="3">
    <source>
        <dbReference type="PROSITE-ProRule" id="PRU00339"/>
    </source>
</evidence>
<name>A0A7V5PP15_CALAY</name>
<dbReference type="PROSITE" id="PS50293">
    <property type="entry name" value="TPR_REGION"/>
    <property type="match status" value="2"/>
</dbReference>
<dbReference type="PANTHER" id="PTHR45586:SF1">
    <property type="entry name" value="LIPOPOLYSACCHARIDE ASSEMBLY PROTEIN B"/>
    <property type="match status" value="1"/>
</dbReference>
<gene>
    <name evidence="5" type="ORF">ENJ89_03705</name>
</gene>
<dbReference type="Pfam" id="PF13414">
    <property type="entry name" value="TPR_11"/>
    <property type="match status" value="1"/>
</dbReference>
<keyword evidence="1" id="KW-0677">Repeat</keyword>
<feature type="repeat" description="TPR" evidence="3">
    <location>
        <begin position="78"/>
        <end position="111"/>
    </location>
</feature>
<dbReference type="Gene3D" id="1.25.40.10">
    <property type="entry name" value="Tetratricopeptide repeat domain"/>
    <property type="match status" value="1"/>
</dbReference>
<reference evidence="5" key="1">
    <citation type="journal article" date="2020" name="mSystems">
        <title>Genome- and Community-Level Interaction Insights into Carbon Utilization and Element Cycling Functions of Hydrothermarchaeota in Hydrothermal Sediment.</title>
        <authorList>
            <person name="Zhou Z."/>
            <person name="Liu Y."/>
            <person name="Xu W."/>
            <person name="Pan J."/>
            <person name="Luo Z.H."/>
            <person name="Li M."/>
        </authorList>
    </citation>
    <scope>NUCLEOTIDE SEQUENCE [LARGE SCALE GENOMIC DNA]</scope>
    <source>
        <strain evidence="5">HyVt-527</strain>
    </source>
</reference>
<feature type="repeat" description="TPR" evidence="3">
    <location>
        <begin position="112"/>
        <end position="145"/>
    </location>
</feature>
<dbReference type="PANTHER" id="PTHR45586">
    <property type="entry name" value="TPR REPEAT-CONTAINING PROTEIN PA4667"/>
    <property type="match status" value="1"/>
</dbReference>
<comment type="caution">
    <text evidence="5">The sequence shown here is derived from an EMBL/GenBank/DDBJ whole genome shotgun (WGS) entry which is preliminary data.</text>
</comment>
<feature type="compositionally biased region" description="Polar residues" evidence="4">
    <location>
        <begin position="1"/>
        <end position="21"/>
    </location>
</feature>
<sequence>MAKLHQASTRGGQQTARQTKQPPMELMQKIKQLKDAHAKNPKDFDVNVELGNSYFDIGRYDKAISFYKTAIAVKPDQPPILIDLGVSYFNLQKSDSALFYMNQALKVQPDHPQGLYNLGIVYYNMGKRDKAIETWQRLIDAHPGSREAQAAKQFIEQVKNQQKSL</sequence>
<dbReference type="Proteomes" id="UP000886124">
    <property type="component" value="Unassembled WGS sequence"/>
</dbReference>
<evidence type="ECO:0000313" key="5">
    <source>
        <dbReference type="EMBL" id="HHJ52277.1"/>
    </source>
</evidence>
<dbReference type="AlphaFoldDB" id="A0A7V5PP15"/>